<keyword evidence="3" id="KW-1185">Reference proteome</keyword>
<evidence type="ECO:0000313" key="2">
    <source>
        <dbReference type="EnsemblPlants" id="PGSC0003DMT400097163"/>
    </source>
</evidence>
<name>M1E018_SOLTU</name>
<dbReference type="Gramene" id="PGSC0003DMT400097163">
    <property type="protein sequence ID" value="PGSC0003DMT400097163"/>
    <property type="gene ID" value="PGSC0003DMG400046734"/>
</dbReference>
<dbReference type="HOGENOM" id="CLU_1317440_0_0_1"/>
<reference evidence="3" key="1">
    <citation type="journal article" date="2011" name="Nature">
        <title>Genome sequence and analysis of the tuber crop potato.</title>
        <authorList>
            <consortium name="The Potato Genome Sequencing Consortium"/>
        </authorList>
    </citation>
    <scope>NUCLEOTIDE SEQUENCE [LARGE SCALE GENOMIC DNA]</scope>
    <source>
        <strain evidence="3">cv. DM1-3 516 R44</strain>
    </source>
</reference>
<feature type="region of interest" description="Disordered" evidence="1">
    <location>
        <begin position="134"/>
        <end position="209"/>
    </location>
</feature>
<feature type="region of interest" description="Disordered" evidence="1">
    <location>
        <begin position="1"/>
        <end position="24"/>
    </location>
</feature>
<reference evidence="2" key="2">
    <citation type="submission" date="2015-06" db="UniProtKB">
        <authorList>
            <consortium name="EnsemblPlants"/>
        </authorList>
    </citation>
    <scope>IDENTIFICATION</scope>
    <source>
        <strain evidence="2">DM1-3 516 R44</strain>
    </source>
</reference>
<proteinExistence type="predicted"/>
<evidence type="ECO:0008006" key="4">
    <source>
        <dbReference type="Google" id="ProtNLM"/>
    </source>
</evidence>
<feature type="compositionally biased region" description="Polar residues" evidence="1">
    <location>
        <begin position="1"/>
        <end position="12"/>
    </location>
</feature>
<evidence type="ECO:0000256" key="1">
    <source>
        <dbReference type="SAM" id="MobiDB-lite"/>
    </source>
</evidence>
<dbReference type="AlphaFoldDB" id="M1E018"/>
<protein>
    <recommendedName>
        <fullName evidence="4">Integrase core domain containing protein</fullName>
    </recommendedName>
</protein>
<dbReference type="InParanoid" id="M1E018"/>
<organism evidence="2 3">
    <name type="scientific">Solanum tuberosum</name>
    <name type="common">Potato</name>
    <dbReference type="NCBI Taxonomy" id="4113"/>
    <lineage>
        <taxon>Eukaryota</taxon>
        <taxon>Viridiplantae</taxon>
        <taxon>Streptophyta</taxon>
        <taxon>Embryophyta</taxon>
        <taxon>Tracheophyta</taxon>
        <taxon>Spermatophyta</taxon>
        <taxon>Magnoliopsida</taxon>
        <taxon>eudicotyledons</taxon>
        <taxon>Gunneridae</taxon>
        <taxon>Pentapetalae</taxon>
        <taxon>asterids</taxon>
        <taxon>lamiids</taxon>
        <taxon>Solanales</taxon>
        <taxon>Solanaceae</taxon>
        <taxon>Solanoideae</taxon>
        <taxon>Solaneae</taxon>
        <taxon>Solanum</taxon>
    </lineage>
</organism>
<dbReference type="Proteomes" id="UP000011115">
    <property type="component" value="Unassembled WGS sequence"/>
</dbReference>
<dbReference type="PaxDb" id="4113-PGSC0003DMT400097163"/>
<feature type="compositionally biased region" description="Polar residues" evidence="1">
    <location>
        <begin position="178"/>
        <end position="188"/>
    </location>
</feature>
<sequence>MSVNGRNGNQVGHQDDIGNLNDVNEPNANDPHLLGGIGAILLPSVEGNVVFHITSILLQLLQLKGLFSGLAHEDPHEHIRNFVDPTKVVVIVQTTRGRVVTKVGIGMKVGRIVIENGGTEIPIGRMGRRIDMVRNNIDMPPRKSSRGITNNEGGSNPPKKGMQELPPGDKSKGKRPTSNRVTTRSLATLSEPEDDQPLQSRPNELHSRS</sequence>
<dbReference type="EnsemblPlants" id="PGSC0003DMT400097163">
    <property type="protein sequence ID" value="PGSC0003DMT400097163"/>
    <property type="gene ID" value="PGSC0003DMG400046734"/>
</dbReference>
<evidence type="ECO:0000313" key="3">
    <source>
        <dbReference type="Proteomes" id="UP000011115"/>
    </source>
</evidence>
<accession>M1E018</accession>